<dbReference type="AlphaFoldDB" id="A0A345D7R2"/>
<dbReference type="GO" id="GO:0009055">
    <property type="term" value="F:electron transfer activity"/>
    <property type="evidence" value="ECO:0007669"/>
    <property type="project" value="InterPro"/>
</dbReference>
<dbReference type="GO" id="GO:0005506">
    <property type="term" value="F:iron ion binding"/>
    <property type="evidence" value="ECO:0007669"/>
    <property type="project" value="InterPro"/>
</dbReference>
<dbReference type="Gene3D" id="1.20.120.10">
    <property type="entry name" value="Cytochrome c/b562"/>
    <property type="match status" value="1"/>
</dbReference>
<dbReference type="GO" id="GO:0022900">
    <property type="term" value="P:electron transport chain"/>
    <property type="evidence" value="ECO:0007669"/>
    <property type="project" value="InterPro"/>
</dbReference>
<dbReference type="EMBL" id="CP031124">
    <property type="protein sequence ID" value="AXF84400.1"/>
    <property type="molecule type" value="Genomic_DNA"/>
</dbReference>
<comment type="similarity">
    <text evidence="1">Belongs to the cytochrome b562 family.</text>
</comment>
<dbReference type="GO" id="GO:0020037">
    <property type="term" value="F:heme binding"/>
    <property type="evidence" value="ECO:0007669"/>
    <property type="project" value="InterPro"/>
</dbReference>
<reference evidence="5" key="1">
    <citation type="submission" date="2018-07" db="EMBL/GenBank/DDBJ databases">
        <authorList>
            <person name="Kim H."/>
        </authorList>
    </citation>
    <scope>NUCLEOTIDE SEQUENCE [LARGE SCALE GENOMIC DNA]</scope>
    <source>
        <strain evidence="5">F02</strain>
    </source>
</reference>
<feature type="chain" id="PRO_5016822617" description="Soluble cytochrome b562" evidence="3">
    <location>
        <begin position="33"/>
        <end position="130"/>
    </location>
</feature>
<dbReference type="RefSeq" id="WP_114561707.1">
    <property type="nucleotide sequence ID" value="NZ_CP031124.1"/>
</dbReference>
<gene>
    <name evidence="4" type="ORF">DTO96_100103</name>
</gene>
<evidence type="ECO:0008006" key="6">
    <source>
        <dbReference type="Google" id="ProtNLM"/>
    </source>
</evidence>
<dbReference type="InterPro" id="IPR010980">
    <property type="entry name" value="Cyt_c/b562"/>
</dbReference>
<accession>A0A345D7R2</accession>
<keyword evidence="5" id="KW-1185">Reference proteome</keyword>
<evidence type="ECO:0000256" key="2">
    <source>
        <dbReference type="ARBA" id="ARBA00022729"/>
    </source>
</evidence>
<evidence type="ECO:0000313" key="5">
    <source>
        <dbReference type="Proteomes" id="UP000252182"/>
    </source>
</evidence>
<keyword evidence="2 3" id="KW-0732">Signal</keyword>
<dbReference type="OrthoDB" id="9100344at2"/>
<dbReference type="Pfam" id="PF07361">
    <property type="entry name" value="Cytochrom_B562"/>
    <property type="match status" value="1"/>
</dbReference>
<dbReference type="KEGG" id="hyf:DTO96_100103"/>
<dbReference type="InterPro" id="IPR009155">
    <property type="entry name" value="Cyt_b562"/>
</dbReference>
<proteinExistence type="inferred from homology"/>
<dbReference type="SUPFAM" id="SSF47175">
    <property type="entry name" value="Cytochromes"/>
    <property type="match status" value="1"/>
</dbReference>
<dbReference type="Proteomes" id="UP000252182">
    <property type="component" value="Chromosome"/>
</dbReference>
<evidence type="ECO:0000313" key="4">
    <source>
        <dbReference type="EMBL" id="AXF84400.1"/>
    </source>
</evidence>
<name>A0A345D7R2_9BURK</name>
<evidence type="ECO:0000256" key="3">
    <source>
        <dbReference type="SAM" id="SignalP"/>
    </source>
</evidence>
<dbReference type="GO" id="GO:0042597">
    <property type="term" value="C:periplasmic space"/>
    <property type="evidence" value="ECO:0007669"/>
    <property type="project" value="InterPro"/>
</dbReference>
<sequence length="130" mass="14037">MTACARRIKHFILSAAGFAVFGLMAVSPAVHANEIKSAMKSMKAAYRGAMDSSSIDEFAQYAAKLQSGADAARSQTYSDDPSTYREGMQELQQNIGEMNQAIRSGDLSAAKDALLRIRATEKRYHNAVGA</sequence>
<evidence type="ECO:0000256" key="1">
    <source>
        <dbReference type="ARBA" id="ARBA00005523"/>
    </source>
</evidence>
<protein>
    <recommendedName>
        <fullName evidence="6">Soluble cytochrome b562</fullName>
    </recommendedName>
</protein>
<feature type="signal peptide" evidence="3">
    <location>
        <begin position="1"/>
        <end position="32"/>
    </location>
</feature>
<organism evidence="4 5">
    <name type="scientific">Ephemeroptericola cinctiostellae</name>
    <dbReference type="NCBI Taxonomy" id="2268024"/>
    <lineage>
        <taxon>Bacteria</taxon>
        <taxon>Pseudomonadati</taxon>
        <taxon>Pseudomonadota</taxon>
        <taxon>Betaproteobacteria</taxon>
        <taxon>Burkholderiales</taxon>
        <taxon>Burkholderiaceae</taxon>
        <taxon>Ephemeroptericola</taxon>
    </lineage>
</organism>